<proteinExistence type="predicted"/>
<keyword evidence="1" id="KW-0175">Coiled coil</keyword>
<gene>
    <name evidence="2" type="ORF">TUBRATIS_007090</name>
</gene>
<keyword evidence="3" id="KW-1185">Reference proteome</keyword>
<dbReference type="AlphaFoldDB" id="A0A437ANJ9"/>
<name>A0A437ANJ9_9MICR</name>
<accession>A0A437ANJ9</accession>
<feature type="coiled-coil region" evidence="1">
    <location>
        <begin position="121"/>
        <end position="155"/>
    </location>
</feature>
<comment type="caution">
    <text evidence="2">The sequence shown here is derived from an EMBL/GenBank/DDBJ whole genome shotgun (WGS) entry which is preliminary data.</text>
</comment>
<evidence type="ECO:0000256" key="1">
    <source>
        <dbReference type="SAM" id="Coils"/>
    </source>
</evidence>
<dbReference type="EMBL" id="RCSS01000144">
    <property type="protein sequence ID" value="RVD92791.1"/>
    <property type="molecule type" value="Genomic_DNA"/>
</dbReference>
<dbReference type="Proteomes" id="UP000282876">
    <property type="component" value="Unassembled WGS sequence"/>
</dbReference>
<protein>
    <submittedName>
        <fullName evidence="2">Uncharacterized protein</fullName>
    </submittedName>
</protein>
<sequence>MQLLFLLTQLVRQAEEREVKRNNSFGSRFKRTCSHIFSKNPSIGGIKSCSTLSINNLGKDIAERPSSLYNIGDEFRLDFFIKKELDKSKQATGLKIIQKATFSSDFLDYEESLPFIENKEVDQVENLNMKQKAIIEQLESKIEYLKKVIESKDVEYLALANKYSNLLDKIYRLETPTKKDLTKKNKSFKTPSTSYLDLSKIDIKNTGNKFYKKKEGEILRETFK</sequence>
<organism evidence="2 3">
    <name type="scientific">Tubulinosema ratisbonensis</name>
    <dbReference type="NCBI Taxonomy" id="291195"/>
    <lineage>
        <taxon>Eukaryota</taxon>
        <taxon>Fungi</taxon>
        <taxon>Fungi incertae sedis</taxon>
        <taxon>Microsporidia</taxon>
        <taxon>Tubulinosematoidea</taxon>
        <taxon>Tubulinosematidae</taxon>
        <taxon>Tubulinosema</taxon>
    </lineage>
</organism>
<evidence type="ECO:0000313" key="2">
    <source>
        <dbReference type="EMBL" id="RVD92791.1"/>
    </source>
</evidence>
<reference evidence="2 3" key="1">
    <citation type="submission" date="2018-10" db="EMBL/GenBank/DDBJ databases">
        <title>Draft genome sequence of the microsporidian Tubulinosema ratisbonensis.</title>
        <authorList>
            <person name="Polonais V."/>
            <person name="Peyretaillade E."/>
            <person name="Niehus S."/>
            <person name="Wawrzyniak I."/>
            <person name="Franchet A."/>
            <person name="Gaspin C."/>
            <person name="Reichstadt M."/>
            <person name="Belser C."/>
            <person name="Labadie K."/>
            <person name="Delbac F."/>
            <person name="Ferrandon D."/>
        </authorList>
    </citation>
    <scope>NUCLEOTIDE SEQUENCE [LARGE SCALE GENOMIC DNA]</scope>
    <source>
        <strain evidence="2 3">Franzen</strain>
    </source>
</reference>
<evidence type="ECO:0000313" key="3">
    <source>
        <dbReference type="Proteomes" id="UP000282876"/>
    </source>
</evidence>
<dbReference type="VEuPathDB" id="MicrosporidiaDB:TUBRATIS_007090"/>